<proteinExistence type="predicted"/>
<protein>
    <submittedName>
        <fullName evidence="6">LLM class F420-dependent oxidoreductase</fullName>
    </submittedName>
</protein>
<comment type="caution">
    <text evidence="6">The sequence shown here is derived from an EMBL/GenBank/DDBJ whole genome shotgun (WGS) entry which is preliminary data.</text>
</comment>
<dbReference type="InterPro" id="IPR011251">
    <property type="entry name" value="Luciferase-like_dom"/>
</dbReference>
<dbReference type="NCBIfam" id="TIGR03619">
    <property type="entry name" value="F420_Rv2161c"/>
    <property type="match status" value="1"/>
</dbReference>
<dbReference type="PANTHER" id="PTHR42847">
    <property type="entry name" value="ALKANESULFONATE MONOOXYGENASE"/>
    <property type="match status" value="1"/>
</dbReference>
<evidence type="ECO:0000313" key="6">
    <source>
        <dbReference type="EMBL" id="GAA4967596.1"/>
    </source>
</evidence>
<sequence length="316" mass="34382">MAPVVPSGRLVYGMQLPVQTKSKSTAEPWERDAGVDAIVTVAQHAENTGFFYVGVCDHIGVPAGPEADHMGTTWYDCVATLGMLAGLTRTVRLVSTVFIPAYRHPLATAKSFMTLDNLSNGRIVLGVGAGHLRGEFDALGVPFEKRGALTDEALDGIRAAFDAEFPKLTGERFRDGGMGLGPRPVQPSIPIWIGGKARPALRRVALRGDGWIPQATPREQMTEDIAYIRALREENGLPEALDIGFITEPVHVGTPTWDLGDGPVVSGKPEEIAERMREMGEIGVNHLQVRFRNRSLTELQDQMSAWHTEVAPLLND</sequence>
<dbReference type="SUPFAM" id="SSF51679">
    <property type="entry name" value="Bacterial luciferase-like"/>
    <property type="match status" value="1"/>
</dbReference>
<keyword evidence="4" id="KW-0503">Monooxygenase</keyword>
<dbReference type="InterPro" id="IPR050172">
    <property type="entry name" value="SsuD_RutA_monooxygenase"/>
</dbReference>
<evidence type="ECO:0000259" key="5">
    <source>
        <dbReference type="Pfam" id="PF00296"/>
    </source>
</evidence>
<evidence type="ECO:0000256" key="4">
    <source>
        <dbReference type="ARBA" id="ARBA00023033"/>
    </source>
</evidence>
<dbReference type="RefSeq" id="WP_345676495.1">
    <property type="nucleotide sequence ID" value="NZ_BAABHS010000011.1"/>
</dbReference>
<evidence type="ECO:0000256" key="2">
    <source>
        <dbReference type="ARBA" id="ARBA00022643"/>
    </source>
</evidence>
<dbReference type="Pfam" id="PF00296">
    <property type="entry name" value="Bac_luciferase"/>
    <property type="match status" value="1"/>
</dbReference>
<accession>A0ABP9HCU5</accession>
<reference evidence="7" key="1">
    <citation type="journal article" date="2019" name="Int. J. Syst. Evol. Microbiol.">
        <title>The Global Catalogue of Microorganisms (GCM) 10K type strain sequencing project: providing services to taxonomists for standard genome sequencing and annotation.</title>
        <authorList>
            <consortium name="The Broad Institute Genomics Platform"/>
            <consortium name="The Broad Institute Genome Sequencing Center for Infectious Disease"/>
            <person name="Wu L."/>
            <person name="Ma J."/>
        </authorList>
    </citation>
    <scope>NUCLEOTIDE SEQUENCE [LARGE SCALE GENOMIC DNA]</scope>
    <source>
        <strain evidence="7">JCM 17986</strain>
    </source>
</reference>
<keyword evidence="2" id="KW-0288">FMN</keyword>
<dbReference type="InterPro" id="IPR036661">
    <property type="entry name" value="Luciferase-like_sf"/>
</dbReference>
<keyword evidence="1" id="KW-0285">Flavoprotein</keyword>
<evidence type="ECO:0000256" key="3">
    <source>
        <dbReference type="ARBA" id="ARBA00023002"/>
    </source>
</evidence>
<gene>
    <name evidence="6" type="ORF">GCM10023205_35680</name>
</gene>
<organism evidence="6 7">
    <name type="scientific">Yinghuangia aomiensis</name>
    <dbReference type="NCBI Taxonomy" id="676205"/>
    <lineage>
        <taxon>Bacteria</taxon>
        <taxon>Bacillati</taxon>
        <taxon>Actinomycetota</taxon>
        <taxon>Actinomycetes</taxon>
        <taxon>Kitasatosporales</taxon>
        <taxon>Streptomycetaceae</taxon>
        <taxon>Yinghuangia</taxon>
    </lineage>
</organism>
<keyword evidence="3" id="KW-0560">Oxidoreductase</keyword>
<name>A0ABP9HCU5_9ACTN</name>
<dbReference type="Gene3D" id="3.20.20.30">
    <property type="entry name" value="Luciferase-like domain"/>
    <property type="match status" value="1"/>
</dbReference>
<evidence type="ECO:0000313" key="7">
    <source>
        <dbReference type="Proteomes" id="UP001500466"/>
    </source>
</evidence>
<dbReference type="PANTHER" id="PTHR42847:SF4">
    <property type="entry name" value="ALKANESULFONATE MONOOXYGENASE-RELATED"/>
    <property type="match status" value="1"/>
</dbReference>
<dbReference type="EMBL" id="BAABHS010000011">
    <property type="protein sequence ID" value="GAA4967596.1"/>
    <property type="molecule type" value="Genomic_DNA"/>
</dbReference>
<dbReference type="Proteomes" id="UP001500466">
    <property type="component" value="Unassembled WGS sequence"/>
</dbReference>
<keyword evidence="7" id="KW-1185">Reference proteome</keyword>
<dbReference type="InterPro" id="IPR019921">
    <property type="entry name" value="Lucif-like_OxRdtase_Rv2161c"/>
</dbReference>
<evidence type="ECO:0000256" key="1">
    <source>
        <dbReference type="ARBA" id="ARBA00022630"/>
    </source>
</evidence>
<feature type="domain" description="Luciferase-like" evidence="5">
    <location>
        <begin position="27"/>
        <end position="245"/>
    </location>
</feature>